<dbReference type="Proteomes" id="UP001208017">
    <property type="component" value="Unassembled WGS sequence"/>
</dbReference>
<evidence type="ECO:0000256" key="4">
    <source>
        <dbReference type="ARBA" id="ARBA00022989"/>
    </source>
</evidence>
<proteinExistence type="predicted"/>
<evidence type="ECO:0000256" key="1">
    <source>
        <dbReference type="ARBA" id="ARBA00004651"/>
    </source>
</evidence>
<protein>
    <submittedName>
        <fullName evidence="8">RDD family protein</fullName>
    </submittedName>
</protein>
<evidence type="ECO:0000256" key="6">
    <source>
        <dbReference type="SAM" id="Phobius"/>
    </source>
</evidence>
<name>A0ABT3X572_9BACL</name>
<keyword evidence="4 6" id="KW-1133">Transmembrane helix</keyword>
<evidence type="ECO:0000256" key="5">
    <source>
        <dbReference type="ARBA" id="ARBA00023136"/>
    </source>
</evidence>
<organism evidence="8 9">
    <name type="scientific">Tumebacillus lacus</name>
    <dbReference type="NCBI Taxonomy" id="2995335"/>
    <lineage>
        <taxon>Bacteria</taxon>
        <taxon>Bacillati</taxon>
        <taxon>Bacillota</taxon>
        <taxon>Bacilli</taxon>
        <taxon>Bacillales</taxon>
        <taxon>Alicyclobacillaceae</taxon>
        <taxon>Tumebacillus</taxon>
    </lineage>
</organism>
<sequence>MTKASFGIRLGALLIDSILVGIIASILIGIFMVGALSVDGTEEEQLVVFLIGYLFVFVAAALYSVVLPAIMNGQTLGKKILGIRIVRKDGARVSFGRLLLREVIGRWVNSITFLIGYLIALGEDKRGLHDYIGGTIVVKA</sequence>
<evidence type="ECO:0000259" key="7">
    <source>
        <dbReference type="Pfam" id="PF06271"/>
    </source>
</evidence>
<keyword evidence="9" id="KW-1185">Reference proteome</keyword>
<feature type="domain" description="RDD" evidence="7">
    <location>
        <begin position="4"/>
        <end position="133"/>
    </location>
</feature>
<keyword evidence="5 6" id="KW-0472">Membrane</keyword>
<comment type="caution">
    <text evidence="8">The sequence shown here is derived from an EMBL/GenBank/DDBJ whole genome shotgun (WGS) entry which is preliminary data.</text>
</comment>
<keyword evidence="2" id="KW-1003">Cell membrane</keyword>
<evidence type="ECO:0000256" key="2">
    <source>
        <dbReference type="ARBA" id="ARBA00022475"/>
    </source>
</evidence>
<evidence type="ECO:0000313" key="8">
    <source>
        <dbReference type="EMBL" id="MCX7572034.1"/>
    </source>
</evidence>
<feature type="transmembrane region" description="Helical" evidence="6">
    <location>
        <begin position="12"/>
        <end position="34"/>
    </location>
</feature>
<evidence type="ECO:0000256" key="3">
    <source>
        <dbReference type="ARBA" id="ARBA00022692"/>
    </source>
</evidence>
<dbReference type="Pfam" id="PF06271">
    <property type="entry name" value="RDD"/>
    <property type="match status" value="1"/>
</dbReference>
<accession>A0ABT3X572</accession>
<comment type="subcellular location">
    <subcellularLocation>
        <location evidence="1">Cell membrane</location>
        <topology evidence="1">Multi-pass membrane protein</topology>
    </subcellularLocation>
</comment>
<gene>
    <name evidence="8" type="ORF">OS242_19030</name>
</gene>
<dbReference type="EMBL" id="JAPMLT010000015">
    <property type="protein sequence ID" value="MCX7572034.1"/>
    <property type="molecule type" value="Genomic_DNA"/>
</dbReference>
<feature type="transmembrane region" description="Helical" evidence="6">
    <location>
        <begin position="46"/>
        <end position="70"/>
    </location>
</feature>
<dbReference type="PANTHER" id="PTHR36115">
    <property type="entry name" value="PROLINE-RICH ANTIGEN HOMOLOG-RELATED"/>
    <property type="match status" value="1"/>
</dbReference>
<evidence type="ECO:0000313" key="9">
    <source>
        <dbReference type="Proteomes" id="UP001208017"/>
    </source>
</evidence>
<dbReference type="InterPro" id="IPR051791">
    <property type="entry name" value="Pra-immunoreactive"/>
</dbReference>
<dbReference type="PANTHER" id="PTHR36115:SF9">
    <property type="entry name" value="LMO1584 PROTEIN"/>
    <property type="match status" value="1"/>
</dbReference>
<dbReference type="RefSeq" id="WP_267153285.1">
    <property type="nucleotide sequence ID" value="NZ_JAPMLT010000015.1"/>
</dbReference>
<dbReference type="InterPro" id="IPR010432">
    <property type="entry name" value="RDD"/>
</dbReference>
<reference evidence="8 9" key="1">
    <citation type="submission" date="2022-11" db="EMBL/GenBank/DDBJ databases">
        <title>Study of microbial diversity in lake waters.</title>
        <authorList>
            <person name="Zhang J."/>
        </authorList>
    </citation>
    <scope>NUCLEOTIDE SEQUENCE [LARGE SCALE GENOMIC DNA]</scope>
    <source>
        <strain evidence="8 9">DT12</strain>
    </source>
</reference>
<keyword evidence="3 6" id="KW-0812">Transmembrane</keyword>